<evidence type="ECO:0000259" key="2">
    <source>
        <dbReference type="PROSITE" id="PS50883"/>
    </source>
</evidence>
<comment type="caution">
    <text evidence="4">The sequence shown here is derived from an EMBL/GenBank/DDBJ whole genome shotgun (WGS) entry which is preliminary data.</text>
</comment>
<dbReference type="CDD" id="cd01948">
    <property type="entry name" value="EAL"/>
    <property type="match status" value="1"/>
</dbReference>
<keyword evidence="1" id="KW-0472">Membrane</keyword>
<keyword evidence="1" id="KW-0812">Transmembrane</keyword>
<dbReference type="SUPFAM" id="SSF55073">
    <property type="entry name" value="Nucleotide cyclase"/>
    <property type="match status" value="1"/>
</dbReference>
<feature type="transmembrane region" description="Helical" evidence="1">
    <location>
        <begin position="57"/>
        <end position="75"/>
    </location>
</feature>
<reference evidence="4 5" key="2">
    <citation type="submission" date="2019-02" db="EMBL/GenBank/DDBJ databases">
        <title>'Lichenibacterium ramalinii' gen. nov. sp. nov., 'Lichenibacterium minor' gen. nov. sp. nov.</title>
        <authorList>
            <person name="Pankratov T."/>
        </authorList>
    </citation>
    <scope>NUCLEOTIDE SEQUENCE [LARGE SCALE GENOMIC DNA]</scope>
    <source>
        <strain evidence="4 5">RmlP001</strain>
    </source>
</reference>
<dbReference type="PROSITE" id="PS50883">
    <property type="entry name" value="EAL"/>
    <property type="match status" value="1"/>
</dbReference>
<dbReference type="InterPro" id="IPR043128">
    <property type="entry name" value="Rev_trsase/Diguanyl_cyclase"/>
</dbReference>
<dbReference type="PROSITE" id="PS50887">
    <property type="entry name" value="GGDEF"/>
    <property type="match status" value="1"/>
</dbReference>
<feature type="transmembrane region" description="Helical" evidence="1">
    <location>
        <begin position="96"/>
        <end position="115"/>
    </location>
</feature>
<dbReference type="Gene3D" id="3.30.70.270">
    <property type="match status" value="1"/>
</dbReference>
<dbReference type="AlphaFoldDB" id="A0A4Q2RH48"/>
<dbReference type="InterPro" id="IPR000160">
    <property type="entry name" value="GGDEF_dom"/>
</dbReference>
<feature type="transmembrane region" description="Helical" evidence="1">
    <location>
        <begin position="170"/>
        <end position="193"/>
    </location>
</feature>
<dbReference type="Proteomes" id="UP000289411">
    <property type="component" value="Unassembled WGS sequence"/>
</dbReference>
<sequence length="654" mass="70056">MSLSGLRSVVAAWTPDSVLMRAQLGALQKQVPVLFLLLGTNVLALAFTHYGVSPDALTLYVPGVLLPVCVQRGVAWTRFDVPAMSDDVIRRQLRRSFCTVAVLGAAFTAWALALAPYGDAYARTHVAFFMSITVIGCVFCLMHLRSAALVLTVIVTVPFLAVFLRSGNTVLVAIALNFALTTVIMVIIMYRHFGEFSALIRSRRALAKLSDENSRIAFLDALTGLANRRSFFRDLATLIEAAASDGRSFALGMIDLDGFKPVNDVYGHGAGDLVLVEVGRRLVEVLGPDAKLARLGGDEFAFILSGEHGPDAMAAAGRSVCDAIEAPIALPAGLARIAASVGYAVFPDMAGTREQLIERADYALYYAKEHRRGRPVVFTADHEDAIRARSILEQELRQADLEAELTLEYQPIVDVAAGRVVAFEALARWTNPRLGRVPPGVFIVAAERIGLIGTITAILLGKAIAAMRGWPDAIGLSFNLSAHDIASPAAVARLAALIEAGGVAPERIALEITETALMHDFDAARDALLALKAIGAQISLDDFGTGYSSLGYVRRLPIDKIKVDRSFMADLLVDKASRDIVKSIVDLCRNLNLDCIIEGVETADHLSILRGLGCRSMQGYHFSPPVPASEVTRLAGPVDAASAEAVDAEVSLVA</sequence>
<proteinExistence type="predicted"/>
<dbReference type="InterPro" id="IPR035919">
    <property type="entry name" value="EAL_sf"/>
</dbReference>
<accession>A0A4Q2RH48</accession>
<evidence type="ECO:0000256" key="1">
    <source>
        <dbReference type="SAM" id="Phobius"/>
    </source>
</evidence>
<dbReference type="Gene3D" id="3.20.20.450">
    <property type="entry name" value="EAL domain"/>
    <property type="match status" value="1"/>
</dbReference>
<dbReference type="Pfam" id="PF00563">
    <property type="entry name" value="EAL"/>
    <property type="match status" value="1"/>
</dbReference>
<evidence type="ECO:0000259" key="3">
    <source>
        <dbReference type="PROSITE" id="PS50887"/>
    </source>
</evidence>
<dbReference type="CDD" id="cd01949">
    <property type="entry name" value="GGDEF"/>
    <property type="match status" value="1"/>
</dbReference>
<keyword evidence="1" id="KW-1133">Transmembrane helix</keyword>
<dbReference type="PANTHER" id="PTHR44757">
    <property type="entry name" value="DIGUANYLATE CYCLASE DGCP"/>
    <property type="match status" value="1"/>
</dbReference>
<keyword evidence="5" id="KW-1185">Reference proteome</keyword>
<dbReference type="SUPFAM" id="SSF141868">
    <property type="entry name" value="EAL domain-like"/>
    <property type="match status" value="1"/>
</dbReference>
<dbReference type="NCBIfam" id="TIGR00254">
    <property type="entry name" value="GGDEF"/>
    <property type="match status" value="1"/>
</dbReference>
<organism evidence="4 5">
    <name type="scientific">Lichenibacterium ramalinae</name>
    <dbReference type="NCBI Taxonomy" id="2316527"/>
    <lineage>
        <taxon>Bacteria</taxon>
        <taxon>Pseudomonadati</taxon>
        <taxon>Pseudomonadota</taxon>
        <taxon>Alphaproteobacteria</taxon>
        <taxon>Hyphomicrobiales</taxon>
        <taxon>Lichenihabitantaceae</taxon>
        <taxon>Lichenibacterium</taxon>
    </lineage>
</organism>
<protein>
    <submittedName>
        <fullName evidence="4">EAL domain-containing protein</fullName>
    </submittedName>
</protein>
<dbReference type="InterPro" id="IPR052155">
    <property type="entry name" value="Biofilm_reg_signaling"/>
</dbReference>
<dbReference type="SMART" id="SM00052">
    <property type="entry name" value="EAL"/>
    <property type="match status" value="1"/>
</dbReference>
<evidence type="ECO:0000313" key="5">
    <source>
        <dbReference type="Proteomes" id="UP000289411"/>
    </source>
</evidence>
<feature type="transmembrane region" description="Helical" evidence="1">
    <location>
        <begin position="148"/>
        <end position="164"/>
    </location>
</feature>
<feature type="domain" description="GGDEF" evidence="3">
    <location>
        <begin position="247"/>
        <end position="382"/>
    </location>
</feature>
<feature type="domain" description="EAL" evidence="2">
    <location>
        <begin position="389"/>
        <end position="639"/>
    </location>
</feature>
<reference evidence="4 5" key="1">
    <citation type="submission" date="2018-09" db="EMBL/GenBank/DDBJ databases">
        <authorList>
            <person name="Grouzdev D.S."/>
            <person name="Krutkina M.S."/>
        </authorList>
    </citation>
    <scope>NUCLEOTIDE SEQUENCE [LARGE SCALE GENOMIC DNA]</scope>
    <source>
        <strain evidence="4 5">RmlP001</strain>
    </source>
</reference>
<dbReference type="EMBL" id="QYBC01000004">
    <property type="protein sequence ID" value="RYB06353.1"/>
    <property type="molecule type" value="Genomic_DNA"/>
</dbReference>
<dbReference type="InterPro" id="IPR029787">
    <property type="entry name" value="Nucleotide_cyclase"/>
</dbReference>
<evidence type="ECO:0000313" key="4">
    <source>
        <dbReference type="EMBL" id="RYB06353.1"/>
    </source>
</evidence>
<feature type="transmembrane region" description="Helical" evidence="1">
    <location>
        <begin position="31"/>
        <end position="51"/>
    </location>
</feature>
<gene>
    <name evidence="4" type="ORF">D3272_06270</name>
</gene>
<name>A0A4Q2RH48_9HYPH</name>
<dbReference type="InterPro" id="IPR001633">
    <property type="entry name" value="EAL_dom"/>
</dbReference>
<dbReference type="PANTHER" id="PTHR44757:SF2">
    <property type="entry name" value="BIOFILM ARCHITECTURE MAINTENANCE PROTEIN MBAA"/>
    <property type="match status" value="1"/>
</dbReference>
<dbReference type="Pfam" id="PF00990">
    <property type="entry name" value="GGDEF"/>
    <property type="match status" value="1"/>
</dbReference>
<dbReference type="OrthoDB" id="9814202at2"/>
<dbReference type="SMART" id="SM00267">
    <property type="entry name" value="GGDEF"/>
    <property type="match status" value="1"/>
</dbReference>